<keyword evidence="1" id="KW-1133">Transmembrane helix</keyword>
<feature type="transmembrane region" description="Helical" evidence="1">
    <location>
        <begin position="6"/>
        <end position="26"/>
    </location>
</feature>
<proteinExistence type="predicted"/>
<evidence type="ECO:0000313" key="2">
    <source>
        <dbReference type="EMBL" id="KAK3371939.1"/>
    </source>
</evidence>
<accession>A0AAE0N749</accession>
<gene>
    <name evidence="2" type="ORF">B0H63DRAFT_283410</name>
</gene>
<comment type="caution">
    <text evidence="2">The sequence shown here is derived from an EMBL/GenBank/DDBJ whole genome shotgun (WGS) entry which is preliminary data.</text>
</comment>
<keyword evidence="1" id="KW-0472">Membrane</keyword>
<keyword evidence="3" id="KW-1185">Reference proteome</keyword>
<dbReference type="Proteomes" id="UP001285441">
    <property type="component" value="Unassembled WGS sequence"/>
</dbReference>
<reference evidence="2" key="2">
    <citation type="submission" date="2023-06" db="EMBL/GenBank/DDBJ databases">
        <authorList>
            <consortium name="Lawrence Berkeley National Laboratory"/>
            <person name="Haridas S."/>
            <person name="Hensen N."/>
            <person name="Bonometti L."/>
            <person name="Westerberg I."/>
            <person name="Brannstrom I.O."/>
            <person name="Guillou S."/>
            <person name="Cros-Aarteil S."/>
            <person name="Calhoun S."/>
            <person name="Kuo A."/>
            <person name="Mondo S."/>
            <person name="Pangilinan J."/>
            <person name="Riley R."/>
            <person name="LaButti K."/>
            <person name="Andreopoulos B."/>
            <person name="Lipzen A."/>
            <person name="Chen C."/>
            <person name="Yanf M."/>
            <person name="Daum C."/>
            <person name="Ng V."/>
            <person name="Clum A."/>
            <person name="Steindorff A."/>
            <person name="Ohm R."/>
            <person name="Martin F."/>
            <person name="Silar P."/>
            <person name="Natvig D."/>
            <person name="Lalanne C."/>
            <person name="Gautier V."/>
            <person name="Ament-velasquez S.L."/>
            <person name="Kruys A."/>
            <person name="Hutchinson M.I."/>
            <person name="Powell A.J."/>
            <person name="Barry K."/>
            <person name="Miller A.N."/>
            <person name="Grigoriev I.V."/>
            <person name="Debuchy R."/>
            <person name="Gladieux P."/>
            <person name="Thoren M.H."/>
            <person name="Johannesson H."/>
        </authorList>
    </citation>
    <scope>NUCLEOTIDE SEQUENCE</scope>
    <source>
        <strain evidence="2">CBS 232.78</strain>
    </source>
</reference>
<sequence>MSGGVVVFFYLGPWGKLFFPSLLDMVQRRGVKTSKKIKTSTYLPRGCWRKGDKELMVVGARYTVCYTCYIERQMRENIYLFVFFLFSVTIMNVDCWCKVTYCPCGMMMAYHSLLKH</sequence>
<dbReference type="EMBL" id="JAULSW010000008">
    <property type="protein sequence ID" value="KAK3371939.1"/>
    <property type="molecule type" value="Genomic_DNA"/>
</dbReference>
<organism evidence="2 3">
    <name type="scientific">Podospora didyma</name>
    <dbReference type="NCBI Taxonomy" id="330526"/>
    <lineage>
        <taxon>Eukaryota</taxon>
        <taxon>Fungi</taxon>
        <taxon>Dikarya</taxon>
        <taxon>Ascomycota</taxon>
        <taxon>Pezizomycotina</taxon>
        <taxon>Sordariomycetes</taxon>
        <taxon>Sordariomycetidae</taxon>
        <taxon>Sordariales</taxon>
        <taxon>Podosporaceae</taxon>
        <taxon>Podospora</taxon>
    </lineage>
</organism>
<protein>
    <submittedName>
        <fullName evidence="2">Uncharacterized protein</fullName>
    </submittedName>
</protein>
<name>A0AAE0N749_9PEZI</name>
<dbReference type="AlphaFoldDB" id="A0AAE0N749"/>
<evidence type="ECO:0000313" key="3">
    <source>
        <dbReference type="Proteomes" id="UP001285441"/>
    </source>
</evidence>
<keyword evidence="1" id="KW-0812">Transmembrane</keyword>
<evidence type="ECO:0000256" key="1">
    <source>
        <dbReference type="SAM" id="Phobius"/>
    </source>
</evidence>
<feature type="transmembrane region" description="Helical" evidence="1">
    <location>
        <begin position="78"/>
        <end position="101"/>
    </location>
</feature>
<reference evidence="2" key="1">
    <citation type="journal article" date="2023" name="Mol. Phylogenet. Evol.">
        <title>Genome-scale phylogeny and comparative genomics of the fungal order Sordariales.</title>
        <authorList>
            <person name="Hensen N."/>
            <person name="Bonometti L."/>
            <person name="Westerberg I."/>
            <person name="Brannstrom I.O."/>
            <person name="Guillou S."/>
            <person name="Cros-Aarteil S."/>
            <person name="Calhoun S."/>
            <person name="Haridas S."/>
            <person name="Kuo A."/>
            <person name="Mondo S."/>
            <person name="Pangilinan J."/>
            <person name="Riley R."/>
            <person name="LaButti K."/>
            <person name="Andreopoulos B."/>
            <person name="Lipzen A."/>
            <person name="Chen C."/>
            <person name="Yan M."/>
            <person name="Daum C."/>
            <person name="Ng V."/>
            <person name="Clum A."/>
            <person name="Steindorff A."/>
            <person name="Ohm R.A."/>
            <person name="Martin F."/>
            <person name="Silar P."/>
            <person name="Natvig D.O."/>
            <person name="Lalanne C."/>
            <person name="Gautier V."/>
            <person name="Ament-Velasquez S.L."/>
            <person name="Kruys A."/>
            <person name="Hutchinson M.I."/>
            <person name="Powell A.J."/>
            <person name="Barry K."/>
            <person name="Miller A.N."/>
            <person name="Grigoriev I.V."/>
            <person name="Debuchy R."/>
            <person name="Gladieux P."/>
            <person name="Hiltunen Thoren M."/>
            <person name="Johannesson H."/>
        </authorList>
    </citation>
    <scope>NUCLEOTIDE SEQUENCE</scope>
    <source>
        <strain evidence="2">CBS 232.78</strain>
    </source>
</reference>